<dbReference type="InterPro" id="IPR010258">
    <property type="entry name" value="Conjugal_tfr_TrbG/VirB9/CagX"/>
</dbReference>
<dbReference type="InterPro" id="IPR033645">
    <property type="entry name" value="VirB9/CagX/TrbG_C"/>
</dbReference>
<dbReference type="InterPro" id="IPR018927">
    <property type="entry name" value="Pilus_synth_Q_C"/>
</dbReference>
<dbReference type="Proteomes" id="UP000253628">
    <property type="component" value="Unassembled WGS sequence"/>
</dbReference>
<evidence type="ECO:0000256" key="2">
    <source>
        <dbReference type="ARBA" id="ARBA00022729"/>
    </source>
</evidence>
<organism evidence="4 5">
    <name type="scientific">Eoetvoesiella caeni</name>
    <dbReference type="NCBI Taxonomy" id="645616"/>
    <lineage>
        <taxon>Bacteria</taxon>
        <taxon>Pseudomonadati</taxon>
        <taxon>Pseudomonadota</taxon>
        <taxon>Betaproteobacteria</taxon>
        <taxon>Burkholderiales</taxon>
        <taxon>Alcaligenaceae</taxon>
        <taxon>Eoetvoesiella</taxon>
    </lineage>
</organism>
<comment type="similarity">
    <text evidence="1">Belongs to the TrbG/VirB9 family.</text>
</comment>
<sequence>MLAKYAAALAVLLLGGCAGLPDWKLFAGPKNHTSVAGSGEFDFSWRLSGEPSVAPLQVFDNGRRMWLQFAPEQPIPAVFARTAEGDRLLEYRREGPYVVLDHVWPHLLLRGGMQSSRIDRIVPGSSVYSNPEAGPEPMAPDVAAPVASVGAAEPAGRPVAAELAVAGELAATPADSVRATPLALSRAGSLSLAYSVPSVTAIDVADAADTASTSVPDISSHMAGAAYDVSPKDQNMRLALVRWAGLAGWTFDAEHWSVDADIPIAGSARFQLDFKQAVQALMAATELADRPLQPCFYSNKVLRIVPYAQPCNRVASLSGNS</sequence>
<dbReference type="Gene3D" id="3.55.50.70">
    <property type="match status" value="1"/>
</dbReference>
<dbReference type="CDD" id="cd06911">
    <property type="entry name" value="VirB9_CagX_TrbG"/>
    <property type="match status" value="1"/>
</dbReference>
<dbReference type="EMBL" id="QNRQ01000003">
    <property type="protein sequence ID" value="RBP41098.1"/>
    <property type="molecule type" value="Genomic_DNA"/>
</dbReference>
<name>A0A366HH55_9BURK</name>
<dbReference type="Gene3D" id="2.60.40.2500">
    <property type="match status" value="1"/>
</dbReference>
<comment type="caution">
    <text evidence="4">The sequence shown here is derived from an EMBL/GenBank/DDBJ whole genome shotgun (WGS) entry which is preliminary data.</text>
</comment>
<dbReference type="AlphaFoldDB" id="A0A366HH55"/>
<evidence type="ECO:0000259" key="3">
    <source>
        <dbReference type="Pfam" id="PF10671"/>
    </source>
</evidence>
<dbReference type="PROSITE" id="PS51257">
    <property type="entry name" value="PROKAR_LIPOPROTEIN"/>
    <property type="match status" value="1"/>
</dbReference>
<accession>A0A366HH55</accession>
<evidence type="ECO:0000313" key="5">
    <source>
        <dbReference type="Proteomes" id="UP000253628"/>
    </source>
</evidence>
<keyword evidence="2" id="KW-0732">Signal</keyword>
<protein>
    <submittedName>
        <fullName evidence="4">Conjugative transfer protein CagX</fullName>
    </submittedName>
</protein>
<dbReference type="InterPro" id="IPR038161">
    <property type="entry name" value="VirB9/CagX/TrbG_C_sf"/>
</dbReference>
<evidence type="ECO:0000313" key="4">
    <source>
        <dbReference type="EMBL" id="RBP41098.1"/>
    </source>
</evidence>
<evidence type="ECO:0000256" key="1">
    <source>
        <dbReference type="ARBA" id="ARBA00006135"/>
    </source>
</evidence>
<keyword evidence="5" id="KW-1185">Reference proteome</keyword>
<dbReference type="Pfam" id="PF10671">
    <property type="entry name" value="TcpQ"/>
    <property type="match status" value="1"/>
</dbReference>
<reference evidence="4 5" key="1">
    <citation type="submission" date="2018-06" db="EMBL/GenBank/DDBJ databases">
        <title>Genomic Encyclopedia of Type Strains, Phase IV (KMG-IV): sequencing the most valuable type-strain genomes for metagenomic binning, comparative biology and taxonomic classification.</title>
        <authorList>
            <person name="Goeker M."/>
        </authorList>
    </citation>
    <scope>NUCLEOTIDE SEQUENCE [LARGE SCALE GENOMIC DNA]</scope>
    <source>
        <strain evidence="4 5">DSM 25520</strain>
    </source>
</reference>
<gene>
    <name evidence="4" type="ORF">DFR37_103444</name>
</gene>
<dbReference type="RefSeq" id="WP_242341740.1">
    <property type="nucleotide sequence ID" value="NZ_JACCEU010000004.1"/>
</dbReference>
<feature type="domain" description="Toxin co-regulated pilus biosynthesis protein Q C-terminal" evidence="3">
    <location>
        <begin position="227"/>
        <end position="305"/>
    </location>
</feature>
<dbReference type="Pfam" id="PF03524">
    <property type="entry name" value="CagX"/>
    <property type="match status" value="1"/>
</dbReference>
<proteinExistence type="inferred from homology"/>